<evidence type="ECO:0000313" key="10">
    <source>
        <dbReference type="Proteomes" id="UP000289805"/>
    </source>
</evidence>
<feature type="transmembrane region" description="Helical" evidence="7">
    <location>
        <begin position="141"/>
        <end position="162"/>
    </location>
</feature>
<sequence>MNDIMDLRLFTEVFITLFVIMDPPGTVPIFLGLTSAMGAKQRNQAARTAILVAFGVIVSFAVFGQQILNYMGISLPALKASGGLLLLLVAMELLTGKMEEPTPSGNKGVNVALVPLGTPLLAGPGAIVATMVFVQRADGSAADWVAIAAGVVAVHLTLFLAMRFANVIHRVLGDSGTILVTRIAGLLLAAIAVQLVADAVTAFVQMAG</sequence>
<keyword evidence="6 7" id="KW-0472">Membrane</keyword>
<dbReference type="Pfam" id="PF01914">
    <property type="entry name" value="MarC"/>
    <property type="match status" value="1"/>
</dbReference>
<dbReference type="PANTHER" id="PTHR33508:SF1">
    <property type="entry name" value="UPF0056 MEMBRANE PROTEIN YHCE"/>
    <property type="match status" value="1"/>
</dbReference>
<evidence type="ECO:0000313" key="11">
    <source>
        <dbReference type="Proteomes" id="UP000290517"/>
    </source>
</evidence>
<evidence type="ECO:0000256" key="6">
    <source>
        <dbReference type="ARBA" id="ARBA00023136"/>
    </source>
</evidence>
<protein>
    <recommendedName>
        <fullName evidence="7">UPF0056 membrane protein</fullName>
    </recommendedName>
</protein>
<evidence type="ECO:0000256" key="4">
    <source>
        <dbReference type="ARBA" id="ARBA00022692"/>
    </source>
</evidence>
<keyword evidence="11" id="KW-1185">Reference proteome</keyword>
<reference evidence="10 11" key="1">
    <citation type="submission" date="2019-01" db="EMBL/GenBank/DDBJ databases">
        <title>Oerskovia turbata Genome sequencing and assembly.</title>
        <authorList>
            <person name="Dou T."/>
        </authorList>
    </citation>
    <scope>NUCLEOTIDE SEQUENCE [LARGE SCALE GENOMIC DNA]</scope>
    <source>
        <strain evidence="9 10">JCM12123</strain>
        <strain evidence="8 11">JCM3160</strain>
    </source>
</reference>
<feature type="transmembrane region" description="Helical" evidence="7">
    <location>
        <begin position="183"/>
        <end position="204"/>
    </location>
</feature>
<evidence type="ECO:0000256" key="2">
    <source>
        <dbReference type="ARBA" id="ARBA00009784"/>
    </source>
</evidence>
<dbReference type="EMBL" id="SDJQ01000005">
    <property type="protein sequence ID" value="RXR36126.1"/>
    <property type="molecule type" value="Genomic_DNA"/>
</dbReference>
<dbReference type="PANTHER" id="PTHR33508">
    <property type="entry name" value="UPF0056 MEMBRANE PROTEIN YHCE"/>
    <property type="match status" value="1"/>
</dbReference>
<keyword evidence="4 7" id="KW-0812">Transmembrane</keyword>
<dbReference type="GO" id="GO:0005886">
    <property type="term" value="C:plasma membrane"/>
    <property type="evidence" value="ECO:0007669"/>
    <property type="project" value="UniProtKB-SubCell"/>
</dbReference>
<dbReference type="AlphaFoldDB" id="A0A4Q1L2X5"/>
<dbReference type="InterPro" id="IPR002771">
    <property type="entry name" value="Multi_antbiot-R_MarC"/>
</dbReference>
<dbReference type="NCBIfam" id="TIGR00427">
    <property type="entry name" value="NAAT family transporter"/>
    <property type="match status" value="1"/>
</dbReference>
<comment type="subcellular location">
    <subcellularLocation>
        <location evidence="1 7">Cell membrane</location>
        <topology evidence="1 7">Multi-pass membrane protein</topology>
    </subcellularLocation>
</comment>
<feature type="transmembrane region" description="Helical" evidence="7">
    <location>
        <begin position="111"/>
        <end position="135"/>
    </location>
</feature>
<dbReference type="Proteomes" id="UP000290517">
    <property type="component" value="Unassembled WGS sequence"/>
</dbReference>
<dbReference type="OrthoDB" id="21094at2"/>
<feature type="transmembrane region" description="Helical" evidence="7">
    <location>
        <begin position="70"/>
        <end position="90"/>
    </location>
</feature>
<feature type="transmembrane region" description="Helical" evidence="7">
    <location>
        <begin position="13"/>
        <end position="33"/>
    </location>
</feature>
<organism evidence="9 10">
    <name type="scientific">Oerskovia turbata</name>
    <dbReference type="NCBI Taxonomy" id="1713"/>
    <lineage>
        <taxon>Bacteria</taxon>
        <taxon>Bacillati</taxon>
        <taxon>Actinomycetota</taxon>
        <taxon>Actinomycetes</taxon>
        <taxon>Micrococcales</taxon>
        <taxon>Cellulomonadaceae</taxon>
        <taxon>Oerskovia</taxon>
    </lineage>
</organism>
<accession>A0A4Q1L2X5</accession>
<keyword evidence="3" id="KW-1003">Cell membrane</keyword>
<dbReference type="STRING" id="1713.GCA_000718325_01182"/>
<dbReference type="RefSeq" id="WP_030150736.1">
    <property type="nucleotide sequence ID" value="NZ_JOFV01000005.1"/>
</dbReference>
<evidence type="ECO:0000256" key="3">
    <source>
        <dbReference type="ARBA" id="ARBA00022475"/>
    </source>
</evidence>
<evidence type="ECO:0000313" key="8">
    <source>
        <dbReference type="EMBL" id="RXR27300.1"/>
    </source>
</evidence>
<proteinExistence type="inferred from homology"/>
<feature type="transmembrane region" description="Helical" evidence="7">
    <location>
        <begin position="45"/>
        <end position="64"/>
    </location>
</feature>
<name>A0A4Q1L2X5_9CELL</name>
<evidence type="ECO:0000313" key="9">
    <source>
        <dbReference type="EMBL" id="RXR36126.1"/>
    </source>
</evidence>
<dbReference type="Proteomes" id="UP000289805">
    <property type="component" value="Unassembled WGS sequence"/>
</dbReference>
<gene>
    <name evidence="8" type="ORF">EQW73_02385</name>
    <name evidence="9" type="ORF">EQW78_03375</name>
</gene>
<comment type="similarity">
    <text evidence="2 7">Belongs to the UPF0056 (MarC) family.</text>
</comment>
<evidence type="ECO:0000256" key="1">
    <source>
        <dbReference type="ARBA" id="ARBA00004651"/>
    </source>
</evidence>
<dbReference type="EMBL" id="SDJR01000002">
    <property type="protein sequence ID" value="RXR27300.1"/>
    <property type="molecule type" value="Genomic_DNA"/>
</dbReference>
<evidence type="ECO:0000256" key="7">
    <source>
        <dbReference type="RuleBase" id="RU362048"/>
    </source>
</evidence>
<comment type="caution">
    <text evidence="9">The sequence shown here is derived from an EMBL/GenBank/DDBJ whole genome shotgun (WGS) entry which is preliminary data.</text>
</comment>
<keyword evidence="5 7" id="KW-1133">Transmembrane helix</keyword>
<evidence type="ECO:0000256" key="5">
    <source>
        <dbReference type="ARBA" id="ARBA00022989"/>
    </source>
</evidence>